<dbReference type="GeneID" id="23681281"/>
<gene>
    <name evidence="1" type="ORF">LDL_078</name>
</gene>
<reference evidence="1 2" key="1">
    <citation type="journal article" date="2014" name="Appl. Environ. Microbiol.">
        <title>Genome and proteome analysis of bacteriophage Ldl1 reveals the existence of a novel phage group infecting Lactobacillus delbrueckii subsp. Lactis.</title>
        <authorList>
            <person name="Casey E."/>
            <person name="Mahony J."/>
            <person name="Neve H."/>
            <person name="Noben J.P."/>
            <person name="Bello F.D."/>
            <person name="van Sinderen D."/>
        </authorList>
    </citation>
    <scope>NUCLEOTIDE SEQUENCE [LARGE SCALE GENOMIC DNA]</scope>
    <source>
        <strain evidence="1">Ldl1</strain>
    </source>
</reference>
<dbReference type="RefSeq" id="YP_009126520.1">
    <property type="nucleotide sequence ID" value="NC_026609.1"/>
</dbReference>
<dbReference type="EMBL" id="KM514685">
    <property type="protein sequence ID" value="AIS73936.1"/>
    <property type="molecule type" value="Genomic_DNA"/>
</dbReference>
<dbReference type="KEGG" id="vg:23681281"/>
<evidence type="ECO:0000313" key="1">
    <source>
        <dbReference type="EMBL" id="AIS73936.1"/>
    </source>
</evidence>
<sequence length="35" mass="3848">MSKDIQVFHNGKIDLPVKEVDGQVYFKAEASAIGL</sequence>
<organism evidence="1 2">
    <name type="scientific">Lactobacillus phage Ldl1</name>
    <dbReference type="NCBI Taxonomy" id="1552735"/>
    <lineage>
        <taxon>Viruses</taxon>
        <taxon>Duplodnaviria</taxon>
        <taxon>Heunggongvirae</taxon>
        <taxon>Uroviricota</taxon>
        <taxon>Caudoviricetes</taxon>
        <taxon>Tybeckvirinae</taxon>
        <taxon>Lidleunavirus</taxon>
        <taxon>Lidleunavirus Ldl1</taxon>
    </lineage>
</organism>
<accession>A0A0A7DMY0</accession>
<name>A0A0A7DMY0_9CAUD</name>
<proteinExistence type="predicted"/>
<dbReference type="Proteomes" id="UP000030928">
    <property type="component" value="Segment"/>
</dbReference>
<protein>
    <submittedName>
        <fullName evidence="1">Antirepressor protein</fullName>
    </submittedName>
</protein>
<keyword evidence="2" id="KW-1185">Reference proteome</keyword>
<evidence type="ECO:0000313" key="2">
    <source>
        <dbReference type="Proteomes" id="UP000030928"/>
    </source>
</evidence>